<name>A0A415EM08_ENTCA</name>
<comment type="caution">
    <text evidence="1">The sequence shown here is derived from an EMBL/GenBank/DDBJ whole genome shotgun (WGS) entry which is preliminary data.</text>
</comment>
<dbReference type="EMBL" id="QRMZ01000038">
    <property type="protein sequence ID" value="RHK03115.1"/>
    <property type="molecule type" value="Genomic_DNA"/>
</dbReference>
<reference evidence="1 2" key="1">
    <citation type="submission" date="2018-08" db="EMBL/GenBank/DDBJ databases">
        <title>A genome reference for cultivated species of the human gut microbiota.</title>
        <authorList>
            <person name="Zou Y."/>
            <person name="Xue W."/>
            <person name="Luo G."/>
        </authorList>
    </citation>
    <scope>NUCLEOTIDE SEQUENCE [LARGE SCALE GENOMIC DNA]</scope>
    <source>
        <strain evidence="1 2">AF48-16</strain>
    </source>
</reference>
<protein>
    <submittedName>
        <fullName evidence="1">Uncharacterized protein</fullName>
    </submittedName>
</protein>
<gene>
    <name evidence="1" type="ORF">DW084_17485</name>
</gene>
<organism evidence="1 2">
    <name type="scientific">Enterococcus casseliflavus</name>
    <name type="common">Enterococcus flavescens</name>
    <dbReference type="NCBI Taxonomy" id="37734"/>
    <lineage>
        <taxon>Bacteria</taxon>
        <taxon>Bacillati</taxon>
        <taxon>Bacillota</taxon>
        <taxon>Bacilli</taxon>
        <taxon>Lactobacillales</taxon>
        <taxon>Enterococcaceae</taxon>
        <taxon>Enterococcus</taxon>
    </lineage>
</organism>
<evidence type="ECO:0000313" key="1">
    <source>
        <dbReference type="EMBL" id="RHK03115.1"/>
    </source>
</evidence>
<proteinExistence type="predicted"/>
<evidence type="ECO:0000313" key="2">
    <source>
        <dbReference type="Proteomes" id="UP000286288"/>
    </source>
</evidence>
<dbReference type="Proteomes" id="UP000286288">
    <property type="component" value="Unassembled WGS sequence"/>
</dbReference>
<sequence length="69" mass="8425">MTYTFDQELLINGLVKEEIRDLQQLVHNKKGQLSDRQREMARRELKQYQELQYQNRLNRHSSIYKSEKG</sequence>
<dbReference type="AlphaFoldDB" id="A0A415EM08"/>
<accession>A0A415EM08</accession>